<sequence>MLYHELFRETKHKTVDIGSCLILLQSWVLYMMPFLASVSHQYVWMSYIALDIASIIPPSVRAHAIVWCVNAPSINCQMVEWYAEDWVLCQFGCRQHIPNILIQLGKDVQGIDKKGKHAKNWALEYQPYIVLWNARLKRRPYLESYFPNFTPSKGYQQWYVRNGLP</sequence>
<comment type="caution">
    <text evidence="3">The sequence shown here is derived from an EMBL/GenBank/DDBJ whole genome shotgun (WGS) entry which is preliminary data.</text>
</comment>
<dbReference type="EMBL" id="JAIQCV010000011">
    <property type="protein sequence ID" value="KAH1047407.1"/>
    <property type="molecule type" value="Genomic_DNA"/>
</dbReference>
<dbReference type="PANTHER" id="PTHR46033">
    <property type="entry name" value="PROTEIN MAIN-LIKE 2"/>
    <property type="match status" value="1"/>
</dbReference>
<feature type="domain" description="Aminotransferase-like plant mobile" evidence="2">
    <location>
        <begin position="39"/>
        <end position="159"/>
    </location>
</feature>
<reference evidence="3 4" key="1">
    <citation type="journal article" date="2021" name="Plant Biotechnol. J.">
        <title>Multi-omics assisted identification of the key and species-specific regulatory components of drought-tolerant mechanisms in Gossypium stocksii.</title>
        <authorList>
            <person name="Yu D."/>
            <person name="Ke L."/>
            <person name="Zhang D."/>
            <person name="Wu Y."/>
            <person name="Sun Y."/>
            <person name="Mei J."/>
            <person name="Sun J."/>
            <person name="Sun Y."/>
        </authorList>
    </citation>
    <scope>NUCLEOTIDE SEQUENCE [LARGE SCALE GENOMIC DNA]</scope>
    <source>
        <strain evidence="4">cv. E1</strain>
        <tissue evidence="3">Leaf</tissue>
    </source>
</reference>
<name>A0A9D3ULK0_9ROSI</name>
<evidence type="ECO:0000313" key="3">
    <source>
        <dbReference type="EMBL" id="KAH1047407.1"/>
    </source>
</evidence>
<keyword evidence="1" id="KW-1133">Transmembrane helix</keyword>
<protein>
    <recommendedName>
        <fullName evidence="2">Aminotransferase-like plant mobile domain-containing protein</fullName>
    </recommendedName>
</protein>
<dbReference type="Proteomes" id="UP000828251">
    <property type="component" value="Unassembled WGS sequence"/>
</dbReference>
<dbReference type="AlphaFoldDB" id="A0A9D3ULK0"/>
<dbReference type="PANTHER" id="PTHR46033:SF8">
    <property type="entry name" value="PROTEIN MAINTENANCE OF MERISTEMS-LIKE"/>
    <property type="match status" value="1"/>
</dbReference>
<keyword evidence="1" id="KW-0472">Membrane</keyword>
<accession>A0A9D3ULK0</accession>
<dbReference type="InterPro" id="IPR019557">
    <property type="entry name" value="AminoTfrase-like_pln_mobile"/>
</dbReference>
<keyword evidence="1" id="KW-0812">Transmembrane</keyword>
<evidence type="ECO:0000313" key="4">
    <source>
        <dbReference type="Proteomes" id="UP000828251"/>
    </source>
</evidence>
<evidence type="ECO:0000259" key="2">
    <source>
        <dbReference type="Pfam" id="PF10536"/>
    </source>
</evidence>
<gene>
    <name evidence="3" type="ORF">J1N35_038191</name>
</gene>
<dbReference type="InterPro" id="IPR044824">
    <property type="entry name" value="MAIN-like"/>
</dbReference>
<dbReference type="Pfam" id="PF10536">
    <property type="entry name" value="PMD"/>
    <property type="match status" value="1"/>
</dbReference>
<keyword evidence="4" id="KW-1185">Reference proteome</keyword>
<proteinExistence type="predicted"/>
<feature type="transmembrane region" description="Helical" evidence="1">
    <location>
        <begin position="21"/>
        <end position="44"/>
    </location>
</feature>
<dbReference type="OrthoDB" id="914149at2759"/>
<evidence type="ECO:0000256" key="1">
    <source>
        <dbReference type="SAM" id="Phobius"/>
    </source>
</evidence>
<dbReference type="GO" id="GO:0010073">
    <property type="term" value="P:meristem maintenance"/>
    <property type="evidence" value="ECO:0007669"/>
    <property type="project" value="InterPro"/>
</dbReference>
<organism evidence="3 4">
    <name type="scientific">Gossypium stocksii</name>
    <dbReference type="NCBI Taxonomy" id="47602"/>
    <lineage>
        <taxon>Eukaryota</taxon>
        <taxon>Viridiplantae</taxon>
        <taxon>Streptophyta</taxon>
        <taxon>Embryophyta</taxon>
        <taxon>Tracheophyta</taxon>
        <taxon>Spermatophyta</taxon>
        <taxon>Magnoliopsida</taxon>
        <taxon>eudicotyledons</taxon>
        <taxon>Gunneridae</taxon>
        <taxon>Pentapetalae</taxon>
        <taxon>rosids</taxon>
        <taxon>malvids</taxon>
        <taxon>Malvales</taxon>
        <taxon>Malvaceae</taxon>
        <taxon>Malvoideae</taxon>
        <taxon>Gossypium</taxon>
    </lineage>
</organism>